<gene>
    <name evidence="2" type="ORF">K4G66_26160</name>
</gene>
<evidence type="ECO:0000313" key="2">
    <source>
        <dbReference type="EMBL" id="WKN35855.1"/>
    </source>
</evidence>
<proteinExistence type="predicted"/>
<dbReference type="InterPro" id="IPR036737">
    <property type="entry name" value="OmpA-like_sf"/>
</dbReference>
<keyword evidence="1" id="KW-0802">TPR repeat</keyword>
<dbReference type="PROSITE" id="PS50005">
    <property type="entry name" value="TPR"/>
    <property type="match status" value="2"/>
</dbReference>
<reference evidence="2" key="2">
    <citation type="journal article" date="2024" name="Antonie Van Leeuwenhoek">
        <title>Roseihalotalea indica gen. nov., sp. nov., a halophilic Bacteroidetes from mesopelagic Southwest Indian Ocean with higher carbohydrate metabolic potential.</title>
        <authorList>
            <person name="Chen B."/>
            <person name="Zhang M."/>
            <person name="Lin D."/>
            <person name="Ye J."/>
            <person name="Tang K."/>
        </authorList>
    </citation>
    <scope>NUCLEOTIDE SEQUENCE</scope>
    <source>
        <strain evidence="2">TK19036</strain>
    </source>
</reference>
<dbReference type="SUPFAM" id="SSF81901">
    <property type="entry name" value="HCP-like"/>
    <property type="match status" value="1"/>
</dbReference>
<dbReference type="InterPro" id="IPR011990">
    <property type="entry name" value="TPR-like_helical_dom_sf"/>
</dbReference>
<dbReference type="Gene3D" id="1.25.40.10">
    <property type="entry name" value="Tetratricopeptide repeat domain"/>
    <property type="match status" value="2"/>
</dbReference>
<sequence>MNRLKSLLLTTILLNFLIFTGCNSLKKMVKMAEEQELTVQPSPLELQGNTVTFTMSAKLPLKMLKKDYIYTLNTFYQYGDQRVDVGSVEFQAADFPNGAEQEPEQSQEFSFDYTGEEMDNGSLMVQGVASRPNSDKTAETPEMEAAEGLIVTQNLVEAPSFVSYGSHGYNNQEELIPTNINFYFPQGSSLLRRSEIRSERGDQFSNFIAEKNVTRSVSITGTHSPEGSERVNSNLSRDRAERIEEYYREQMDRYDYQGAADSIEFILKPVVEDWAQFRDSLQNYDGISSSEKQEYISIINGSGSFEDKEDQLHQLPTYRKVFADIYPRLRTAQTNILTVKEKKSDSQIATFARQIYEGIFGSDSLSNEELMYSATLTPSLEEKQNIYEQAVESSDSWAARNNLGAVYIAQAMEAGESEQSGLLDQAVTNLEQSVRMQDNAEAHANLAIVYAMRGDNERAQEEIDQADGMQPSDPDSRAGMNGVRGAILIMNGDYEGAVSTLSNAEESAQNLFNLGLAQVLTDNYENAITSFEESLNMEQGMAKAQYGIAIANAYLQNESAMYEALTSAVQAEPSLRERALNDLVFQNYSESDQFRSALQ</sequence>
<organism evidence="2">
    <name type="scientific">Roseihalotalea indica</name>
    <dbReference type="NCBI Taxonomy" id="2867963"/>
    <lineage>
        <taxon>Bacteria</taxon>
        <taxon>Pseudomonadati</taxon>
        <taxon>Bacteroidota</taxon>
        <taxon>Cytophagia</taxon>
        <taxon>Cytophagales</taxon>
        <taxon>Catalimonadaceae</taxon>
        <taxon>Roseihalotalea</taxon>
    </lineage>
</organism>
<feature type="repeat" description="TPR" evidence="1">
    <location>
        <begin position="440"/>
        <end position="473"/>
    </location>
</feature>
<evidence type="ECO:0000256" key="1">
    <source>
        <dbReference type="PROSITE-ProRule" id="PRU00339"/>
    </source>
</evidence>
<dbReference type="Gene3D" id="3.30.1330.60">
    <property type="entry name" value="OmpA-like domain"/>
    <property type="match status" value="1"/>
</dbReference>
<dbReference type="EMBL" id="CP120682">
    <property type="protein sequence ID" value="WKN35855.1"/>
    <property type="molecule type" value="Genomic_DNA"/>
</dbReference>
<dbReference type="PROSITE" id="PS51257">
    <property type="entry name" value="PROKAR_LIPOPROTEIN"/>
    <property type="match status" value="1"/>
</dbReference>
<dbReference type="SMART" id="SM00028">
    <property type="entry name" value="TPR"/>
    <property type="match status" value="3"/>
</dbReference>
<reference evidence="2" key="1">
    <citation type="journal article" date="2023" name="Comput. Struct. Biotechnol. J.">
        <title>Discovery of a novel marine Bacteroidetes with a rich repertoire of carbohydrate-active enzymes.</title>
        <authorList>
            <person name="Chen B."/>
            <person name="Liu G."/>
            <person name="Chen Q."/>
            <person name="Wang H."/>
            <person name="Liu L."/>
            <person name="Tang K."/>
        </authorList>
    </citation>
    <scope>NUCLEOTIDE SEQUENCE</scope>
    <source>
        <strain evidence="2">TK19036</strain>
    </source>
</reference>
<dbReference type="AlphaFoldDB" id="A0AA49GJA0"/>
<feature type="repeat" description="TPR" evidence="1">
    <location>
        <begin position="508"/>
        <end position="541"/>
    </location>
</feature>
<name>A0AA49GJA0_9BACT</name>
<protein>
    <recommendedName>
        <fullName evidence="3">Tetratricopeptide repeat protein</fullName>
    </recommendedName>
</protein>
<evidence type="ECO:0008006" key="3">
    <source>
        <dbReference type="Google" id="ProtNLM"/>
    </source>
</evidence>
<accession>A0AA49GJA0</accession>
<dbReference type="InterPro" id="IPR019734">
    <property type="entry name" value="TPR_rpt"/>
</dbReference>